<dbReference type="InterPro" id="IPR020904">
    <property type="entry name" value="Sc_DH/Rdtase_CS"/>
</dbReference>
<reference evidence="3 4" key="1">
    <citation type="submission" date="2020-09" db="EMBL/GenBank/DDBJ databases">
        <title>Investigation of environmental microbes.</title>
        <authorList>
            <person name="Ou Y."/>
            <person name="Kang Q."/>
        </authorList>
    </citation>
    <scope>NUCLEOTIDE SEQUENCE [LARGE SCALE GENOMIC DNA]</scope>
    <source>
        <strain evidence="3 4">KJZ-14</strain>
    </source>
</reference>
<dbReference type="RefSeq" id="WP_190724860.1">
    <property type="nucleotide sequence ID" value="NZ_CP061539.1"/>
</dbReference>
<dbReference type="PANTHER" id="PTHR24321:SF13">
    <property type="entry name" value="2,3-DIHYDRO-2,3-DIHYDROXYBENZOATE DEHYDROGENASE"/>
    <property type="match status" value="1"/>
</dbReference>
<dbReference type="SUPFAM" id="SSF51735">
    <property type="entry name" value="NAD(P)-binding Rossmann-fold domains"/>
    <property type="match status" value="1"/>
</dbReference>
<dbReference type="InterPro" id="IPR003560">
    <property type="entry name" value="DHB_DH"/>
</dbReference>
<name>A0A7H2BEK7_9MICC</name>
<dbReference type="PROSITE" id="PS00061">
    <property type="entry name" value="ADH_SHORT"/>
    <property type="match status" value="1"/>
</dbReference>
<dbReference type="EMBL" id="CP061539">
    <property type="protein sequence ID" value="QNV38103.1"/>
    <property type="molecule type" value="Genomic_DNA"/>
</dbReference>
<comment type="similarity">
    <text evidence="1">Belongs to the short-chain dehydrogenases/reductases (SDR) family.</text>
</comment>
<dbReference type="AlphaFoldDB" id="A0A7H2BEK7"/>
<evidence type="ECO:0000313" key="3">
    <source>
        <dbReference type="EMBL" id="QNV38103.1"/>
    </source>
</evidence>
<evidence type="ECO:0000256" key="2">
    <source>
        <dbReference type="ARBA" id="ARBA00023002"/>
    </source>
</evidence>
<keyword evidence="2" id="KW-0560">Oxidoreductase</keyword>
<dbReference type="KEGG" id="rter:IDM49_02100"/>
<gene>
    <name evidence="3" type="ORF">IDM49_02100</name>
</gene>
<dbReference type="InterPro" id="IPR036291">
    <property type="entry name" value="NAD(P)-bd_dom_sf"/>
</dbReference>
<dbReference type="GO" id="GO:0019290">
    <property type="term" value="P:siderophore biosynthetic process"/>
    <property type="evidence" value="ECO:0007669"/>
    <property type="project" value="InterPro"/>
</dbReference>
<organism evidence="3 4">
    <name type="scientific">Rothia terrae</name>
    <dbReference type="NCBI Taxonomy" id="396015"/>
    <lineage>
        <taxon>Bacteria</taxon>
        <taxon>Bacillati</taxon>
        <taxon>Actinomycetota</taxon>
        <taxon>Actinomycetes</taxon>
        <taxon>Micrococcales</taxon>
        <taxon>Micrococcaceae</taxon>
        <taxon>Rothia</taxon>
    </lineage>
</organism>
<sequence length="255" mass="27201">MKYVLVTGAAGGVGRATTEALRLAGYGVVATDVLSAQQWKENFGEEPNTHYFPADMSRADSILALRTSVQSLGVELQGLALCAGIAHSQPLLETSLESWQQVHAVNSTGVFLVIREFAQLMIDQNPKDSTNARGIVTVSSNASHTPRAEFGAYGASKASASSVSLSFGLQLAQYGIRVNTVCPGTTRTPMVTDAWCGEDLSHQPVEGNSKNFRLGIPLGRIAEPEDIAAVIEFLVDSRSRHMTMQELTVDGGATF</sequence>
<dbReference type="PRINTS" id="PR01397">
    <property type="entry name" value="DHBDHDRGNASE"/>
</dbReference>
<evidence type="ECO:0000256" key="1">
    <source>
        <dbReference type="ARBA" id="ARBA00006484"/>
    </source>
</evidence>
<dbReference type="GO" id="GO:0008667">
    <property type="term" value="F:2,3-dihydro-2,3-dihydroxybenzoate dehydrogenase activity"/>
    <property type="evidence" value="ECO:0007669"/>
    <property type="project" value="InterPro"/>
</dbReference>
<accession>A0A7H2BEK7</accession>
<dbReference type="Gene3D" id="3.40.50.720">
    <property type="entry name" value="NAD(P)-binding Rossmann-like Domain"/>
    <property type="match status" value="1"/>
</dbReference>
<proteinExistence type="inferred from homology"/>
<dbReference type="Pfam" id="PF13561">
    <property type="entry name" value="adh_short_C2"/>
    <property type="match status" value="1"/>
</dbReference>
<evidence type="ECO:0000313" key="4">
    <source>
        <dbReference type="Proteomes" id="UP000516404"/>
    </source>
</evidence>
<keyword evidence="4" id="KW-1185">Reference proteome</keyword>
<protein>
    <submittedName>
        <fullName evidence="3">SDR family oxidoreductase</fullName>
    </submittedName>
</protein>
<dbReference type="Proteomes" id="UP000516404">
    <property type="component" value="Chromosome"/>
</dbReference>
<dbReference type="GeneID" id="96623017"/>
<dbReference type="PANTHER" id="PTHR24321">
    <property type="entry name" value="DEHYDROGENASES, SHORT CHAIN"/>
    <property type="match status" value="1"/>
</dbReference>
<dbReference type="InterPro" id="IPR002347">
    <property type="entry name" value="SDR_fam"/>
</dbReference>